<organism evidence="1 2">
    <name type="scientific">Antarcticirhabdus aurantiaca</name>
    <dbReference type="NCBI Taxonomy" id="2606717"/>
    <lineage>
        <taxon>Bacteria</taxon>
        <taxon>Pseudomonadati</taxon>
        <taxon>Pseudomonadota</taxon>
        <taxon>Alphaproteobacteria</taxon>
        <taxon>Hyphomicrobiales</taxon>
        <taxon>Aurantimonadaceae</taxon>
        <taxon>Antarcticirhabdus</taxon>
    </lineage>
</organism>
<gene>
    <name evidence="1" type="ORF">OXU80_23580</name>
</gene>
<proteinExistence type="predicted"/>
<dbReference type="Proteomes" id="UP001163223">
    <property type="component" value="Chromosome"/>
</dbReference>
<evidence type="ECO:0000313" key="2">
    <source>
        <dbReference type="Proteomes" id="UP001163223"/>
    </source>
</evidence>
<keyword evidence="2" id="KW-1185">Reference proteome</keyword>
<protein>
    <submittedName>
        <fullName evidence="1">GNAT family N-acetyltransferase</fullName>
    </submittedName>
</protein>
<evidence type="ECO:0000313" key="1">
    <source>
        <dbReference type="EMBL" id="WAJ27791.1"/>
    </source>
</evidence>
<name>A0ACD4NLV4_9HYPH</name>
<accession>A0ACD4NLV4</accession>
<sequence length="168" mass="18492">MKTIAAELRTAETSDAAALAETHEAAWVNAYAGLIPHRALRTMVGRRDEAWWRRAIARRAAILILDYAGEAVGYATVGRNRTPALPAEGEIFELYVRPEFQGIGFGRRLHSGAARLLAERGLKGRVVWALADNAPALRFYENAGGVDVAEGCETFEGRTLRKIAFLWP</sequence>
<reference evidence="1" key="1">
    <citation type="submission" date="2022-11" db="EMBL/GenBank/DDBJ databases">
        <title>beta-Carotene-producing bacterium, Jeongeuplla avenae sp. nov., alleviates the salt stress of Arabidopsis seedlings.</title>
        <authorList>
            <person name="Jiang L."/>
            <person name="Lee J."/>
        </authorList>
    </citation>
    <scope>NUCLEOTIDE SEQUENCE</scope>
    <source>
        <strain evidence="1">DY_R2A_6</strain>
    </source>
</reference>
<dbReference type="EMBL" id="CP113520">
    <property type="protein sequence ID" value="WAJ27791.1"/>
    <property type="molecule type" value="Genomic_DNA"/>
</dbReference>